<keyword evidence="2" id="KW-1185">Reference proteome</keyword>
<evidence type="ECO:0000313" key="2">
    <source>
        <dbReference type="Proteomes" id="UP000273022"/>
    </source>
</evidence>
<dbReference type="RefSeq" id="WP_121852908.1">
    <property type="nucleotide sequence ID" value="NZ_CP037952.1"/>
</dbReference>
<gene>
    <name evidence="1" type="ORF">D5R81_06815</name>
</gene>
<dbReference type="EMBL" id="QYYH01000032">
    <property type="protein sequence ID" value="RJY18084.1"/>
    <property type="molecule type" value="Genomic_DNA"/>
</dbReference>
<proteinExistence type="predicted"/>
<dbReference type="SUPFAM" id="SSF158791">
    <property type="entry name" value="MgtE N-terminal domain-like"/>
    <property type="match status" value="1"/>
</dbReference>
<reference evidence="1 2" key="1">
    <citation type="submission" date="2018-09" db="EMBL/GenBank/DDBJ databases">
        <title>Phylogeny of the Shewanellaceae, and recommendation for two new genera, Pseudoshewanella and Parashewanella.</title>
        <authorList>
            <person name="Wang G."/>
        </authorList>
    </citation>
    <scope>NUCLEOTIDE SEQUENCE [LARGE SCALE GENOMIC DNA]</scope>
    <source>
        <strain evidence="1 2">KCTC 22492</strain>
    </source>
</reference>
<sequence>MATPTPKGEKILWAFAQNFNPEEGADSEKDLSVSGYSLINNTYKIIYKDGRIGVQRVKFASFLGKSEITYLDSPQESSPSTRSWIVRSLVVSDKGIAAKFVSSTLNHTSKRALVETYKQIGEISHERQREVLSGLGFIKRKELITELGVNECAEMLHELSLNTNPHAAKVISINNQKVKELYHFLVQSDPEKAIQVFEKLSDWDVEVQLLEKLSKDEKSYVLEHLSPETIAQILPKQEESQLDIFLQSSMPCTTKSPMDSDELNEDVVDDDKLDDNWDWQIIDADNEEDISDKPHVDHNEVALQDMVSTSNPKTSHSKPAVSGQPLKVQVETPEKPEVSIQRANSILRACSVKIAAKLLLDLSDSDKKLAFNLLTQSARKTEIFQAMVSQAANVGEPSISSVSVLFCQLEATDKEHAKQLLRRVEHEQDYGVLFKEVRADKAAEILFGESPELVSEIIKHVYPKNVELVLEVSGLNPRTGLAKEGNKNNECLNKFKAVFVLLPEHLQIQLLSLLPEEQTIIVAADIEAKLIISLLLKVDPKIAAAIINQDAFKTKSLADFISENNSEARMSDVLQLVKISKLHEALIRVSSEIAKVCISQLKGEQYIEVLKQDLKTQECFLAKKFPSLFRRELGQFSVLEQATLVNAYFSVDDLRQDARLIYGLVISAKEVSHQAVFLLAMNPDCFCEAVVESKLSPEAITCIIKKVEEGEFESSNLAKKINLLPLDNRIKFFMVPTTKAQVKNYLSQMEPKAAAEVMFELLQADRETWATEFMNYEVEVLYPRLGAGVIISSAIKYCLMKRDVEFQLNTLIYFGKKCPAIGISVWGKLHNAPEGFSERLIRKPAFEIAPLIAAGIDKKVEGIANICSQLSTEELQELLGNLNKLNKVDQAAKLTFAISQLKDGKQKIVDLPTALIVSMLKAIVPEENKNHFLTFLSRENSEKLLNCWAAIPTRELAEFVKNCDEQNLSFICQALPEGELIETIKAILKSNVEKCYQAINVVNPVVIVSVFNQLSRQEQLRALPKIIAQQIEQSTYLLQTLDDDKLLSLLNDLEKEYIELVVLYMINNTPIKLKNLSHNPSSYPIIQSVSDQIFVSELAVFDVPVVKKILNSMLNRDLVRITKSCAEHDGVVILQNSNDWVRKEILEDLVNNEERVTLSHLLKTISQDELAALFMLYPEFNNLNMTGSICECAPSELIIPALNQADQQAYLSFSSLSACDVLQMKMAYEKSVEELGNNETIYDASHLIQEFNVLLLEQTKFTQEFIECIPATIKWQLLADNCDEEWCKEYLLTASEESIMNIHSKLIGDGKHHKAEQIMEEWVFIHREVTQIGEAFIQEPEVTSVFDQISQHLLSSDLASASTLFISQSFDSQVVVLNQLEAADCGSILLQMDFEEAKMLLIELAKISNSTQQDYIKINQILNVLENQELILAVWKQNMALISYIDPFTNVDTGPVINKLFAFDEGSSGEEEFGGFDDDDPALQQAIAASTATANGILQYAPVEVPEGFEFYAISDNGDCFFRAKLAIERRDRAWLKDKTKMDVHRILSTSKDIKKVTEAVESSLKNAVEVLQIDLNFLLRIAGEKGFERSVKGAAELICKKCIRHDEFQIYSNQGLEQAIEGSELQVEEQESKQTLFYYLPDMIGNIMVEKFNIASHQVDDVTPYICKLSAGHIDLIAPIGFFDRT</sequence>
<organism evidence="1 2">
    <name type="scientific">Parashewanella spongiae</name>
    <dbReference type="NCBI Taxonomy" id="342950"/>
    <lineage>
        <taxon>Bacteria</taxon>
        <taxon>Pseudomonadati</taxon>
        <taxon>Pseudomonadota</taxon>
        <taxon>Gammaproteobacteria</taxon>
        <taxon>Alteromonadales</taxon>
        <taxon>Shewanellaceae</taxon>
        <taxon>Parashewanella</taxon>
    </lineage>
</organism>
<protein>
    <submittedName>
        <fullName evidence="1">Uncharacterized protein</fullName>
    </submittedName>
</protein>
<accession>A0A3A6TUZ1</accession>
<comment type="caution">
    <text evidence="1">The sequence shown here is derived from an EMBL/GenBank/DDBJ whole genome shotgun (WGS) entry which is preliminary data.</text>
</comment>
<name>A0A3A6TUZ1_9GAMM</name>
<dbReference type="Proteomes" id="UP000273022">
    <property type="component" value="Unassembled WGS sequence"/>
</dbReference>
<evidence type="ECO:0000313" key="1">
    <source>
        <dbReference type="EMBL" id="RJY18084.1"/>
    </source>
</evidence>